<dbReference type="RefSeq" id="WP_176441566.1">
    <property type="nucleotide sequence ID" value="NZ_FZOU01000001.1"/>
</dbReference>
<dbReference type="Pfam" id="PF09154">
    <property type="entry name" value="Alpha-amy_C_pro"/>
    <property type="match status" value="1"/>
</dbReference>
<keyword evidence="4" id="KW-1185">Reference proteome</keyword>
<dbReference type="SMART" id="SM00642">
    <property type="entry name" value="Aamy"/>
    <property type="match status" value="1"/>
</dbReference>
<feature type="domain" description="Glycosyl hydrolase family 13 catalytic" evidence="2">
    <location>
        <begin position="8"/>
        <end position="417"/>
    </location>
</feature>
<dbReference type="PANTHER" id="PTHR43447">
    <property type="entry name" value="ALPHA-AMYLASE"/>
    <property type="match status" value="1"/>
</dbReference>
<evidence type="ECO:0000313" key="3">
    <source>
        <dbReference type="EMBL" id="SNS39824.1"/>
    </source>
</evidence>
<name>A0A239E7G5_9BACT</name>
<accession>A0A239E7G5</accession>
<dbReference type="Proteomes" id="UP000198356">
    <property type="component" value="Unassembled WGS sequence"/>
</dbReference>
<dbReference type="Gene3D" id="3.20.20.80">
    <property type="entry name" value="Glycosidases"/>
    <property type="match status" value="1"/>
</dbReference>
<feature type="region of interest" description="Disordered" evidence="1">
    <location>
        <begin position="500"/>
        <end position="535"/>
    </location>
</feature>
<dbReference type="AlphaFoldDB" id="A0A239E7G5"/>
<protein>
    <submittedName>
        <fullName evidence="3">Alpha-amylase</fullName>
    </submittedName>
</protein>
<dbReference type="GO" id="GO:0004553">
    <property type="term" value="F:hydrolase activity, hydrolyzing O-glycosyl compounds"/>
    <property type="evidence" value="ECO:0007669"/>
    <property type="project" value="InterPro"/>
</dbReference>
<evidence type="ECO:0000256" key="1">
    <source>
        <dbReference type="SAM" id="MobiDB-lite"/>
    </source>
</evidence>
<sequence>MSNPWNGKVVFEAFWWNCWNTAYTDWYTYLAALAPRLAAMGFDGIWTPPPFKGDANGGKDSISNMGYTPYDYYDLGSKLQQGCVQTRFGTLDSFLRLVAIAHANGLEVYPDIVIDHCDGGGFDNSSPADLTDRYKAFQYAGFAASGRWPKSWMDFHSNPVHWFLSGDWPFASFGPDICYQGRCSDSGAADQNCYMRREARDWFVWFTRQTGVDGFRFDDVKGFPPEVVEDLLYNAMGPGTEYFCVGEFVSYQTGDLDGWVAAVENRSGAFDYPLRGGLYSMVYSGGYFDMGSLPNYQQQNRYKTVPFVNNHDTWHGRYWDSAGDNSNDHDQRTGDWAKNGSELAGTIDPDNPRAQIAYAVAMTVDGNPQLFYEDLFVNYNADRTSANPATLATRPWLENLVWCHQKLEFKAGAYKVRFQGSQQLLILERSARAIVGVNNDGSAWHDAWVATDFGPNVELHDYSGSRPDNIWTNQDGWVSIAVPPTSYSVWGRVGIEGGFGPAGKPTTQEFQMDDDLGDSNPATPGYGGKLTPGEPRTAGSIWAGAGTEVEVWVYLDDQENPPTATLQVLLPDSVTGAKSSAPGPRVSGPVTPLNLKFTAATEGYYQLTAMLTDKAAQPVRAYVKATYTGPARSAKF</sequence>
<dbReference type="GO" id="GO:0005975">
    <property type="term" value="P:carbohydrate metabolic process"/>
    <property type="evidence" value="ECO:0007669"/>
    <property type="project" value="InterPro"/>
</dbReference>
<evidence type="ECO:0000259" key="2">
    <source>
        <dbReference type="SMART" id="SM00642"/>
    </source>
</evidence>
<organism evidence="3 4">
    <name type="scientific">Granulicella rosea</name>
    <dbReference type="NCBI Taxonomy" id="474952"/>
    <lineage>
        <taxon>Bacteria</taxon>
        <taxon>Pseudomonadati</taxon>
        <taxon>Acidobacteriota</taxon>
        <taxon>Terriglobia</taxon>
        <taxon>Terriglobales</taxon>
        <taxon>Acidobacteriaceae</taxon>
        <taxon>Granulicella</taxon>
    </lineage>
</organism>
<reference evidence="3 4" key="1">
    <citation type="submission" date="2017-06" db="EMBL/GenBank/DDBJ databases">
        <authorList>
            <person name="Kim H.J."/>
            <person name="Triplett B.A."/>
        </authorList>
    </citation>
    <scope>NUCLEOTIDE SEQUENCE [LARGE SCALE GENOMIC DNA]</scope>
    <source>
        <strain evidence="3 4">DSM 18704</strain>
    </source>
</reference>
<dbReference type="InterPro" id="IPR017853">
    <property type="entry name" value="GH"/>
</dbReference>
<proteinExistence type="predicted"/>
<dbReference type="InterPro" id="IPR006047">
    <property type="entry name" value="GH13_cat_dom"/>
</dbReference>
<dbReference type="SUPFAM" id="SSF51445">
    <property type="entry name" value="(Trans)glycosidases"/>
    <property type="match status" value="1"/>
</dbReference>
<gene>
    <name evidence="3" type="ORF">SAMN05421770_101805</name>
</gene>
<evidence type="ECO:0000313" key="4">
    <source>
        <dbReference type="Proteomes" id="UP000198356"/>
    </source>
</evidence>
<dbReference type="InterPro" id="IPR013780">
    <property type="entry name" value="Glyco_hydro_b"/>
</dbReference>
<dbReference type="InterPro" id="IPR015237">
    <property type="entry name" value="Alpha-amylase_C_pro"/>
</dbReference>
<dbReference type="Gene3D" id="2.60.40.1180">
    <property type="entry name" value="Golgi alpha-mannosidase II"/>
    <property type="match status" value="1"/>
</dbReference>
<dbReference type="EMBL" id="FZOU01000001">
    <property type="protein sequence ID" value="SNS39824.1"/>
    <property type="molecule type" value="Genomic_DNA"/>
</dbReference>
<dbReference type="Pfam" id="PF00128">
    <property type="entry name" value="Alpha-amylase"/>
    <property type="match status" value="1"/>
</dbReference>